<feature type="transmembrane region" description="Helical" evidence="12">
    <location>
        <begin position="284"/>
        <end position="305"/>
    </location>
</feature>
<feature type="transmembrane region" description="Helical" evidence="12">
    <location>
        <begin position="12"/>
        <end position="29"/>
    </location>
</feature>
<dbReference type="GO" id="GO:0046872">
    <property type="term" value="F:metal ion binding"/>
    <property type="evidence" value="ECO:0007669"/>
    <property type="project" value="UniProtKB-KW"/>
</dbReference>
<dbReference type="GO" id="GO:0016020">
    <property type="term" value="C:membrane"/>
    <property type="evidence" value="ECO:0007669"/>
    <property type="project" value="UniProtKB-SubCell"/>
</dbReference>
<dbReference type="Proteomes" id="UP000231962">
    <property type="component" value="Unassembled WGS sequence"/>
</dbReference>
<evidence type="ECO:0000256" key="7">
    <source>
        <dbReference type="ARBA" id="ARBA00023004"/>
    </source>
</evidence>
<evidence type="ECO:0000256" key="11">
    <source>
        <dbReference type="ARBA" id="ARBA00023444"/>
    </source>
</evidence>
<dbReference type="InterPro" id="IPR003780">
    <property type="entry name" value="COX15/CtaA_fam"/>
</dbReference>
<evidence type="ECO:0000256" key="3">
    <source>
        <dbReference type="ARBA" id="ARBA00022692"/>
    </source>
</evidence>
<evidence type="ECO:0000256" key="6">
    <source>
        <dbReference type="ARBA" id="ARBA00023002"/>
    </source>
</evidence>
<dbReference type="PANTHER" id="PTHR35457:SF1">
    <property type="entry name" value="HEME A SYNTHASE"/>
    <property type="match status" value="1"/>
</dbReference>
<evidence type="ECO:0000256" key="10">
    <source>
        <dbReference type="ARBA" id="ARBA00023157"/>
    </source>
</evidence>
<comment type="subcellular location">
    <subcellularLocation>
        <location evidence="1">Membrane</location>
        <topology evidence="1">Multi-pass membrane protein</topology>
    </subcellularLocation>
</comment>
<dbReference type="OrthoDB" id="9816428at2"/>
<name>A0A2M9ZRQ3_9LEPT</name>
<keyword evidence="7" id="KW-0408">Iron</keyword>
<comment type="pathway">
    <text evidence="11">Porphyrin-containing compound metabolism.</text>
</comment>
<evidence type="ECO:0000256" key="1">
    <source>
        <dbReference type="ARBA" id="ARBA00004141"/>
    </source>
</evidence>
<dbReference type="GO" id="GO:0016491">
    <property type="term" value="F:oxidoreductase activity"/>
    <property type="evidence" value="ECO:0007669"/>
    <property type="project" value="UniProtKB-KW"/>
</dbReference>
<evidence type="ECO:0000313" key="14">
    <source>
        <dbReference type="EMBL" id="PJZ74766.1"/>
    </source>
</evidence>
<evidence type="ECO:0000256" key="2">
    <source>
        <dbReference type="ARBA" id="ARBA00022475"/>
    </source>
</evidence>
<sequence length="317" mass="35455">MEAPISNNLRRFAIFLKVYSAMIFFNLLYGPLVRATDSGLACPDWPLCFGKVFPDFDFNIFMEVSHRYYSMILGILLVGGTVWAAVSKDLRKPFLKYFVIAGLLISSQIYLGRLTVLLLLDPHSVNLHLLNAITFFLCILTANLKAKEFVNGSDQLSEGKFISTRNLIRIDQFVLVFGVALVFFQIVLGGRVSSHYAGLACSDFPTCNGEWFPSSEFEPKIGIQVQHRLGAYIVAIYLIGLNVYGLLKRFTERLRNLVKTAIVLLTVQFALGILNIFFQLPKLITAAHTGVAVLILTSLYSLWILRASELSKPESAV</sequence>
<keyword evidence="4" id="KW-0479">Metal-binding</keyword>
<keyword evidence="15" id="KW-1185">Reference proteome</keyword>
<feature type="transmembrane region" description="Helical" evidence="12">
    <location>
        <begin position="167"/>
        <end position="188"/>
    </location>
</feature>
<dbReference type="RefSeq" id="WP_100712175.1">
    <property type="nucleotide sequence ID" value="NZ_NPDY01000001.1"/>
</dbReference>
<comment type="caution">
    <text evidence="14">The sequence shown here is derived from an EMBL/GenBank/DDBJ whole genome shotgun (WGS) entry which is preliminary data.</text>
</comment>
<dbReference type="GO" id="GO:0006784">
    <property type="term" value="P:heme A biosynthetic process"/>
    <property type="evidence" value="ECO:0007669"/>
    <property type="project" value="InterPro"/>
</dbReference>
<keyword evidence="2" id="KW-1003">Cell membrane</keyword>
<reference evidence="15 16" key="1">
    <citation type="submission" date="2017-07" db="EMBL/GenBank/DDBJ databases">
        <title>Leptospira spp. isolated from tropical soils.</title>
        <authorList>
            <person name="Thibeaux R."/>
            <person name="Iraola G."/>
            <person name="Ferres I."/>
            <person name="Bierque E."/>
            <person name="Girault D."/>
            <person name="Soupe-Gilbert M.-E."/>
            <person name="Picardeau M."/>
            <person name="Goarant C."/>
        </authorList>
    </citation>
    <scope>NUCLEOTIDE SEQUENCE [LARGE SCALE GENOMIC DNA]</scope>
    <source>
        <strain evidence="14 16">FH1-B-B1</strain>
        <strain evidence="13 15">FH1-B-C1</strain>
    </source>
</reference>
<keyword evidence="8" id="KW-0350">Heme biosynthesis</keyword>
<feature type="transmembrane region" description="Helical" evidence="12">
    <location>
        <begin position="68"/>
        <end position="86"/>
    </location>
</feature>
<keyword evidence="5 12" id="KW-1133">Transmembrane helix</keyword>
<dbReference type="PANTHER" id="PTHR35457">
    <property type="entry name" value="HEME A SYNTHASE"/>
    <property type="match status" value="1"/>
</dbReference>
<evidence type="ECO:0000313" key="13">
    <source>
        <dbReference type="EMBL" id="PJZ71233.1"/>
    </source>
</evidence>
<keyword evidence="3 12" id="KW-0812">Transmembrane</keyword>
<evidence type="ECO:0000256" key="8">
    <source>
        <dbReference type="ARBA" id="ARBA00023133"/>
    </source>
</evidence>
<dbReference type="Pfam" id="PF02628">
    <property type="entry name" value="COX15-CtaA"/>
    <property type="match status" value="1"/>
</dbReference>
<proteinExistence type="predicted"/>
<dbReference type="EMBL" id="NPDY01000001">
    <property type="protein sequence ID" value="PJZ71233.1"/>
    <property type="molecule type" value="Genomic_DNA"/>
</dbReference>
<evidence type="ECO:0000256" key="4">
    <source>
        <dbReference type="ARBA" id="ARBA00022723"/>
    </source>
</evidence>
<feature type="transmembrane region" description="Helical" evidence="12">
    <location>
        <begin position="259"/>
        <end position="278"/>
    </location>
</feature>
<dbReference type="EMBL" id="NPDZ01000001">
    <property type="protein sequence ID" value="PJZ74766.1"/>
    <property type="molecule type" value="Genomic_DNA"/>
</dbReference>
<feature type="transmembrane region" description="Helical" evidence="12">
    <location>
        <begin position="126"/>
        <end position="146"/>
    </location>
</feature>
<feature type="transmembrane region" description="Helical" evidence="12">
    <location>
        <begin position="98"/>
        <end position="120"/>
    </location>
</feature>
<evidence type="ECO:0000313" key="15">
    <source>
        <dbReference type="Proteomes" id="UP000231962"/>
    </source>
</evidence>
<keyword evidence="6" id="KW-0560">Oxidoreductase</keyword>
<keyword evidence="10" id="KW-1015">Disulfide bond</keyword>
<evidence type="ECO:0000313" key="16">
    <source>
        <dbReference type="Proteomes" id="UP000231990"/>
    </source>
</evidence>
<protein>
    <submittedName>
        <fullName evidence="14">Cytochrome oxidase assembly protein</fullName>
    </submittedName>
</protein>
<organism evidence="14 16">
    <name type="scientific">Leptospira perolatii</name>
    <dbReference type="NCBI Taxonomy" id="2023191"/>
    <lineage>
        <taxon>Bacteria</taxon>
        <taxon>Pseudomonadati</taxon>
        <taxon>Spirochaetota</taxon>
        <taxon>Spirochaetia</taxon>
        <taxon>Leptospirales</taxon>
        <taxon>Leptospiraceae</taxon>
        <taxon>Leptospira</taxon>
    </lineage>
</organism>
<evidence type="ECO:0000256" key="9">
    <source>
        <dbReference type="ARBA" id="ARBA00023136"/>
    </source>
</evidence>
<feature type="transmembrane region" description="Helical" evidence="12">
    <location>
        <begin position="229"/>
        <end position="247"/>
    </location>
</feature>
<evidence type="ECO:0000256" key="12">
    <source>
        <dbReference type="SAM" id="Phobius"/>
    </source>
</evidence>
<dbReference type="Proteomes" id="UP000231990">
    <property type="component" value="Unassembled WGS sequence"/>
</dbReference>
<dbReference type="AlphaFoldDB" id="A0A2M9ZRQ3"/>
<gene>
    <name evidence="13" type="ORF">CH360_01600</name>
    <name evidence="14" type="ORF">CH373_01600</name>
</gene>
<accession>A0A2M9ZRQ3</accession>
<dbReference type="InterPro" id="IPR050450">
    <property type="entry name" value="COX15/CtaA_HemeA_synthase"/>
</dbReference>
<evidence type="ECO:0000256" key="5">
    <source>
        <dbReference type="ARBA" id="ARBA00022989"/>
    </source>
</evidence>
<keyword evidence="9 12" id="KW-0472">Membrane</keyword>